<accession>A0A7L7L6V9</accession>
<sequence length="195" mass="22435">MINSKKINVYHSFLSLLVMLLSACCSNNDLNLNETIKAWAPYQLNQEVTFKNENQDSITFKVRKLNRREVGHDKVCGDYQIESAESILINQADTAFQLNIILTQEVLVKINSYYKQPPAKNVDAMFNSVSKLYITNDWRDQYLIEITLNGITYKNVLHIYGNNVPNPISFSEIYYSREVGLVAFNISAGGWFYLQ</sequence>
<feature type="chain" id="PRO_5029831850" description="Lipoprotein" evidence="1">
    <location>
        <begin position="28"/>
        <end position="195"/>
    </location>
</feature>
<reference evidence="2 3" key="2">
    <citation type="submission" date="2020-08" db="EMBL/GenBank/DDBJ databases">
        <title>Adhaeribacter dokdonensis sp. nov., isolated from the rhizosphere of Elymus tsukushiensis, a plant native to the Dokdo Islands, Republic of Korea.</title>
        <authorList>
            <person name="Ghim S.Y."/>
        </authorList>
    </citation>
    <scope>NUCLEOTIDE SEQUENCE [LARGE SCALE GENOMIC DNA]</scope>
    <source>
        <strain evidence="2 3">KUDC8001</strain>
    </source>
</reference>
<evidence type="ECO:0008006" key="4">
    <source>
        <dbReference type="Google" id="ProtNLM"/>
    </source>
</evidence>
<evidence type="ECO:0000313" key="2">
    <source>
        <dbReference type="EMBL" id="QMU28537.1"/>
    </source>
</evidence>
<keyword evidence="1" id="KW-0732">Signal</keyword>
<keyword evidence="3" id="KW-1185">Reference proteome</keyword>
<dbReference type="AlphaFoldDB" id="A0A7L7L6V9"/>
<feature type="signal peptide" evidence="1">
    <location>
        <begin position="1"/>
        <end position="27"/>
    </location>
</feature>
<evidence type="ECO:0000313" key="3">
    <source>
        <dbReference type="Proteomes" id="UP000514509"/>
    </source>
</evidence>
<dbReference type="Proteomes" id="UP000514509">
    <property type="component" value="Chromosome"/>
</dbReference>
<protein>
    <recommendedName>
        <fullName evidence="4">Lipoprotein</fullName>
    </recommendedName>
</protein>
<dbReference type="RefSeq" id="WP_182415720.1">
    <property type="nucleotide sequence ID" value="NZ_CP055153.1"/>
</dbReference>
<name>A0A7L7L6V9_9BACT</name>
<dbReference type="EMBL" id="CP055153">
    <property type="protein sequence ID" value="QMU28537.1"/>
    <property type="molecule type" value="Genomic_DNA"/>
</dbReference>
<evidence type="ECO:0000256" key="1">
    <source>
        <dbReference type="SAM" id="SignalP"/>
    </source>
</evidence>
<proteinExistence type="predicted"/>
<reference evidence="2 3" key="1">
    <citation type="submission" date="2020-06" db="EMBL/GenBank/DDBJ databases">
        <authorList>
            <person name="Hwang Y.J."/>
        </authorList>
    </citation>
    <scope>NUCLEOTIDE SEQUENCE [LARGE SCALE GENOMIC DNA]</scope>
    <source>
        <strain evidence="2 3">KUDC8001</strain>
    </source>
</reference>
<organism evidence="2 3">
    <name type="scientific">Adhaeribacter radiodurans</name>
    <dbReference type="NCBI Taxonomy" id="2745197"/>
    <lineage>
        <taxon>Bacteria</taxon>
        <taxon>Pseudomonadati</taxon>
        <taxon>Bacteroidota</taxon>
        <taxon>Cytophagia</taxon>
        <taxon>Cytophagales</taxon>
        <taxon>Hymenobacteraceae</taxon>
        <taxon>Adhaeribacter</taxon>
    </lineage>
</organism>
<gene>
    <name evidence="2" type="ORF">HUW48_11025</name>
</gene>
<dbReference type="PROSITE" id="PS51257">
    <property type="entry name" value="PROKAR_LIPOPROTEIN"/>
    <property type="match status" value="1"/>
</dbReference>
<dbReference type="KEGG" id="add:HUW48_11025"/>